<organism evidence="2 3">
    <name type="scientific">Cerrena zonata</name>
    <dbReference type="NCBI Taxonomy" id="2478898"/>
    <lineage>
        <taxon>Eukaryota</taxon>
        <taxon>Fungi</taxon>
        <taxon>Dikarya</taxon>
        <taxon>Basidiomycota</taxon>
        <taxon>Agaricomycotina</taxon>
        <taxon>Agaricomycetes</taxon>
        <taxon>Polyporales</taxon>
        <taxon>Cerrenaceae</taxon>
        <taxon>Cerrena</taxon>
    </lineage>
</organism>
<keyword evidence="3" id="KW-1185">Reference proteome</keyword>
<proteinExistence type="predicted"/>
<evidence type="ECO:0000256" key="1">
    <source>
        <dbReference type="SAM" id="MobiDB-lite"/>
    </source>
</evidence>
<gene>
    <name evidence="2" type="ORF">QCA50_011502</name>
</gene>
<accession>A0AAW0G0A2</accession>
<dbReference type="EMBL" id="JASBNA010000021">
    <property type="protein sequence ID" value="KAK7685139.1"/>
    <property type="molecule type" value="Genomic_DNA"/>
</dbReference>
<evidence type="ECO:0000313" key="3">
    <source>
        <dbReference type="Proteomes" id="UP001385951"/>
    </source>
</evidence>
<name>A0AAW0G0A2_9APHY</name>
<comment type="caution">
    <text evidence="2">The sequence shown here is derived from an EMBL/GenBank/DDBJ whole genome shotgun (WGS) entry which is preliminary data.</text>
</comment>
<feature type="region of interest" description="Disordered" evidence="1">
    <location>
        <begin position="100"/>
        <end position="134"/>
    </location>
</feature>
<protein>
    <submittedName>
        <fullName evidence="2">Uncharacterized protein</fullName>
    </submittedName>
</protein>
<reference evidence="2 3" key="1">
    <citation type="submission" date="2022-09" db="EMBL/GenBank/DDBJ databases">
        <authorList>
            <person name="Palmer J.M."/>
        </authorList>
    </citation>
    <scope>NUCLEOTIDE SEQUENCE [LARGE SCALE GENOMIC DNA]</scope>
    <source>
        <strain evidence="2 3">DSM 7382</strain>
    </source>
</reference>
<sequence length="415" mass="48065">MGYHRVRTYWDTAIPHVFGPSKNAEPCVCRISDYHERLQGPFYSSHRDAHRHIPRMDDLQQCLITKLELLKYNNDHEHEIVLAHIEYCGDANPQRQYFRLERDSDPASLPRRIRSLPGADDNEAQTTGDTRSSEARNDWIIRHADVRVTKKPVSDLKLKGQSHLCYTVSFSGPDYPTILDLSSAARMLSDVAPHYIAFDHMCYWFSHNLCRVLSLGRRYKIEMKAQDAGHWKGVPVINGFGQLMLAAFMPAASDARDFEEARQNTTVVDDGSSLESIPPIFSKGCFTHSEQIIEMWKRYRGVFEQMVDDVQGWDDRSEDRDGDRLRFEMITRRSAKDILEIQFKGMVAQEDYLHKAVTRWNANPNPKLDYVESGEQLVRAVAEIKERKAENRYQLTRAKLAIEAVQQRQKEARMF</sequence>
<dbReference type="AlphaFoldDB" id="A0AAW0G0A2"/>
<evidence type="ECO:0000313" key="2">
    <source>
        <dbReference type="EMBL" id="KAK7685139.1"/>
    </source>
</evidence>
<dbReference type="Proteomes" id="UP001385951">
    <property type="component" value="Unassembled WGS sequence"/>
</dbReference>